<dbReference type="Gene3D" id="3.10.450.160">
    <property type="entry name" value="inner membrane protein cigr"/>
    <property type="match status" value="1"/>
</dbReference>
<evidence type="ECO:0008006" key="5">
    <source>
        <dbReference type="Google" id="ProtNLM"/>
    </source>
</evidence>
<keyword evidence="2" id="KW-0732">Signal</keyword>
<evidence type="ECO:0000256" key="2">
    <source>
        <dbReference type="SAM" id="SignalP"/>
    </source>
</evidence>
<dbReference type="InterPro" id="IPR024572">
    <property type="entry name" value="RcnB"/>
</dbReference>
<evidence type="ECO:0000313" key="3">
    <source>
        <dbReference type="EMBL" id="PZO89267.1"/>
    </source>
</evidence>
<accession>A0A2W5A7R5</accession>
<comment type="caution">
    <text evidence="3">The sequence shown here is derived from an EMBL/GenBank/DDBJ whole genome shotgun (WGS) entry which is preliminary data.</text>
</comment>
<feature type="chain" id="PRO_5015980690" description="RcnB family protein" evidence="2">
    <location>
        <begin position="21"/>
        <end position="286"/>
    </location>
</feature>
<dbReference type="EMBL" id="QFNN01000066">
    <property type="protein sequence ID" value="PZO89267.1"/>
    <property type="molecule type" value="Genomic_DNA"/>
</dbReference>
<reference evidence="3 4" key="1">
    <citation type="submission" date="2017-08" db="EMBL/GenBank/DDBJ databases">
        <title>Infants hospitalized years apart are colonized by the same room-sourced microbial strains.</title>
        <authorList>
            <person name="Brooks B."/>
            <person name="Olm M.R."/>
            <person name="Firek B.A."/>
            <person name="Baker R."/>
            <person name="Thomas B.C."/>
            <person name="Morowitz M.J."/>
            <person name="Banfield J.F."/>
        </authorList>
    </citation>
    <scope>NUCLEOTIDE SEQUENCE [LARGE SCALE GENOMIC DNA]</scope>
    <source>
        <strain evidence="3">S2_018_000_R2_101</strain>
    </source>
</reference>
<name>A0A2W5A7R5_9SPHN</name>
<evidence type="ECO:0000256" key="1">
    <source>
        <dbReference type="SAM" id="MobiDB-lite"/>
    </source>
</evidence>
<gene>
    <name evidence="3" type="ORF">DI623_10835</name>
</gene>
<feature type="region of interest" description="Disordered" evidence="1">
    <location>
        <begin position="48"/>
        <end position="67"/>
    </location>
</feature>
<feature type="signal peptide" evidence="2">
    <location>
        <begin position="1"/>
        <end position="20"/>
    </location>
</feature>
<evidence type="ECO:0000313" key="4">
    <source>
        <dbReference type="Proteomes" id="UP000249066"/>
    </source>
</evidence>
<protein>
    <recommendedName>
        <fullName evidence="5">RcnB family protein</fullName>
    </recommendedName>
</protein>
<dbReference type="AlphaFoldDB" id="A0A2W5A7R5"/>
<organism evidence="3 4">
    <name type="scientific">Sphingomonas sanxanigenens</name>
    <dbReference type="NCBI Taxonomy" id="397260"/>
    <lineage>
        <taxon>Bacteria</taxon>
        <taxon>Pseudomonadati</taxon>
        <taxon>Pseudomonadota</taxon>
        <taxon>Alphaproteobacteria</taxon>
        <taxon>Sphingomonadales</taxon>
        <taxon>Sphingomonadaceae</taxon>
        <taxon>Sphingomonas</taxon>
    </lineage>
</organism>
<dbReference type="Proteomes" id="UP000249066">
    <property type="component" value="Unassembled WGS sequence"/>
</dbReference>
<dbReference type="Pfam" id="PF11776">
    <property type="entry name" value="RcnB"/>
    <property type="match status" value="1"/>
</dbReference>
<sequence>MRTIWLIAGLALASGGGAGAVTQASPSLPYHPMIATGPGPIVTQVGADRAPPPRAQRWDGAQWDGGNRPHAYRRPSRGWIVPAYWTAPNFIVGNFADYGLAPPPEGYVWSRYYDDAVLIDREGRVYDWVERIGWDAPRPAPQPVPPRYAYDYDGVTLGGHMYNGTWEGTWTGSYDGAPPERYQGRFDGGYDGPVPGAGYDGPPPPALIQPAYPPQPAYGGPAYPPPGYGGSYVYTGGWYYPAPTVTTVVIQSQPVVTTTTRVEEYVVARPVMRAKPKVIRRPRCRC</sequence>
<proteinExistence type="predicted"/>